<feature type="transmembrane region" description="Helical" evidence="8">
    <location>
        <begin position="257"/>
        <end position="275"/>
    </location>
</feature>
<comment type="subcellular location">
    <subcellularLocation>
        <location evidence="1">Cell inner membrane</location>
        <topology evidence="1">Multi-pass membrane protein</topology>
    </subcellularLocation>
</comment>
<dbReference type="AlphaFoldDB" id="A0A7S1B1K7"/>
<feature type="transmembrane region" description="Helical" evidence="8">
    <location>
        <begin position="6"/>
        <end position="28"/>
    </location>
</feature>
<evidence type="ECO:0000256" key="3">
    <source>
        <dbReference type="ARBA" id="ARBA00022475"/>
    </source>
</evidence>
<reference evidence="9" key="1">
    <citation type="submission" date="2021-01" db="EMBL/GenBank/DDBJ databases">
        <authorList>
            <person name="Corre E."/>
            <person name="Pelletier E."/>
            <person name="Niang G."/>
            <person name="Scheremetjew M."/>
            <person name="Finn R."/>
            <person name="Kale V."/>
            <person name="Holt S."/>
            <person name="Cochrane G."/>
            <person name="Meng A."/>
            <person name="Brown T."/>
            <person name="Cohen L."/>
        </authorList>
    </citation>
    <scope>NUCLEOTIDE SEQUENCE</scope>
</reference>
<gene>
    <name evidence="9" type="ORF">NSCI0253_LOCUS46005</name>
</gene>
<feature type="transmembrane region" description="Helical" evidence="8">
    <location>
        <begin position="116"/>
        <end position="135"/>
    </location>
</feature>
<evidence type="ECO:0000256" key="8">
    <source>
        <dbReference type="SAM" id="Phobius"/>
    </source>
</evidence>
<evidence type="ECO:0000256" key="6">
    <source>
        <dbReference type="ARBA" id="ARBA00022989"/>
    </source>
</evidence>
<evidence type="ECO:0000256" key="1">
    <source>
        <dbReference type="ARBA" id="ARBA00004429"/>
    </source>
</evidence>
<proteinExistence type="predicted"/>
<evidence type="ECO:0000256" key="2">
    <source>
        <dbReference type="ARBA" id="ARBA00022448"/>
    </source>
</evidence>
<dbReference type="Pfam" id="PF20398">
    <property type="entry name" value="DUF6691"/>
    <property type="match status" value="1"/>
</dbReference>
<sequence>MVASFQPVQAVLGGLFIGVGSGVYMYLCRRVAGNSGALKTVILLQFDVGSACYLAGLFLGGALVKVTWPDDFETPPPASWRLFVGCVVTGTGVTYAKGCTSGHGLSGISRFSKRSLVAVPVFMLSAICSATAMSGSLTLGSPVPLRFTPPETLELAATIACALAVAIAPAVVLSKCSPIASNRDFEMTSQEEVEEAGNAKDLKEVGKEPERGDFLGKEPYVGLWVGICFGIGLGVGGMARPSSVIGALSPVHPDPTLWVLFVTALSLTFIIYRIAEKSGIKEAVAEGGTVDSHLVIGSILFGIGWGVTGLCPGPHIVGLGAMPFSPGLWVAFVGIAVGIWCGHLLIHN</sequence>
<accession>A0A7S1B1K7</accession>
<keyword evidence="2" id="KW-0813">Transport</keyword>
<evidence type="ECO:0008006" key="10">
    <source>
        <dbReference type="Google" id="ProtNLM"/>
    </source>
</evidence>
<evidence type="ECO:0000313" key="9">
    <source>
        <dbReference type="EMBL" id="CAD8871648.1"/>
    </source>
</evidence>
<keyword evidence="5 8" id="KW-0812">Transmembrane</keyword>
<evidence type="ECO:0000256" key="7">
    <source>
        <dbReference type="ARBA" id="ARBA00023136"/>
    </source>
</evidence>
<keyword evidence="6 8" id="KW-1133">Transmembrane helix</keyword>
<evidence type="ECO:0000256" key="4">
    <source>
        <dbReference type="ARBA" id="ARBA00022519"/>
    </source>
</evidence>
<keyword evidence="7 8" id="KW-0472">Membrane</keyword>
<feature type="transmembrane region" description="Helical" evidence="8">
    <location>
        <begin position="155"/>
        <end position="173"/>
    </location>
</feature>
<keyword evidence="4" id="KW-0997">Cell inner membrane</keyword>
<dbReference type="GO" id="GO:0005886">
    <property type="term" value="C:plasma membrane"/>
    <property type="evidence" value="ECO:0007669"/>
    <property type="project" value="UniProtKB-SubCell"/>
</dbReference>
<dbReference type="InterPro" id="IPR007272">
    <property type="entry name" value="Sulf_transp_TsuA/YedE"/>
</dbReference>
<organism evidence="9">
    <name type="scientific">Noctiluca scintillans</name>
    <name type="common">Sea sparkle</name>
    <name type="synonym">Red tide dinoflagellate</name>
    <dbReference type="NCBI Taxonomy" id="2966"/>
    <lineage>
        <taxon>Eukaryota</taxon>
        <taxon>Sar</taxon>
        <taxon>Alveolata</taxon>
        <taxon>Dinophyceae</taxon>
        <taxon>Noctilucales</taxon>
        <taxon>Noctilucaceae</taxon>
        <taxon>Noctiluca</taxon>
    </lineage>
</organism>
<dbReference type="PANTHER" id="PTHR30574">
    <property type="entry name" value="INNER MEMBRANE PROTEIN YEDE"/>
    <property type="match status" value="1"/>
</dbReference>
<dbReference type="Pfam" id="PF04143">
    <property type="entry name" value="Sulf_transp"/>
    <property type="match status" value="1"/>
</dbReference>
<name>A0A7S1B1K7_NOCSC</name>
<keyword evidence="3" id="KW-1003">Cell membrane</keyword>
<feature type="transmembrane region" description="Helical" evidence="8">
    <location>
        <begin position="78"/>
        <end position="96"/>
    </location>
</feature>
<feature type="transmembrane region" description="Helical" evidence="8">
    <location>
        <begin position="287"/>
        <end position="307"/>
    </location>
</feature>
<feature type="transmembrane region" description="Helical" evidence="8">
    <location>
        <begin position="220"/>
        <end position="237"/>
    </location>
</feature>
<evidence type="ECO:0000256" key="5">
    <source>
        <dbReference type="ARBA" id="ARBA00022692"/>
    </source>
</evidence>
<dbReference type="EMBL" id="HBFQ01064841">
    <property type="protein sequence ID" value="CAD8871648.1"/>
    <property type="molecule type" value="Transcribed_RNA"/>
</dbReference>
<feature type="transmembrane region" description="Helical" evidence="8">
    <location>
        <begin position="40"/>
        <end position="66"/>
    </location>
</feature>
<dbReference type="InterPro" id="IPR046513">
    <property type="entry name" value="DUF6691"/>
</dbReference>
<protein>
    <recommendedName>
        <fullName evidence="10">Sulphur transport domain-containing protein</fullName>
    </recommendedName>
</protein>
<dbReference type="PANTHER" id="PTHR30574:SF1">
    <property type="entry name" value="SULPHUR TRANSPORT DOMAIN-CONTAINING PROTEIN"/>
    <property type="match status" value="1"/>
</dbReference>
<feature type="transmembrane region" description="Helical" evidence="8">
    <location>
        <begin position="327"/>
        <end position="346"/>
    </location>
</feature>